<organism evidence="1">
    <name type="scientific">candidate division WOR-3 bacterium</name>
    <dbReference type="NCBI Taxonomy" id="2052148"/>
    <lineage>
        <taxon>Bacteria</taxon>
        <taxon>Bacteria division WOR-3</taxon>
    </lineage>
</organism>
<reference evidence="1" key="1">
    <citation type="journal article" date="2020" name="mSystems">
        <title>Genome- and Community-Level Interaction Insights into Carbon Utilization and Element Cycling Functions of Hydrothermarchaeota in Hydrothermal Sediment.</title>
        <authorList>
            <person name="Zhou Z."/>
            <person name="Liu Y."/>
            <person name="Xu W."/>
            <person name="Pan J."/>
            <person name="Luo Z.H."/>
            <person name="Li M."/>
        </authorList>
    </citation>
    <scope>NUCLEOTIDE SEQUENCE [LARGE SCALE GENOMIC DNA]</scope>
    <source>
        <strain evidence="1">SpSt-876</strain>
    </source>
</reference>
<accession>A0A7C6A9T6</accession>
<name>A0A7C6A9T6_UNCW3</name>
<evidence type="ECO:0000313" key="1">
    <source>
        <dbReference type="EMBL" id="HHS52527.1"/>
    </source>
</evidence>
<dbReference type="AlphaFoldDB" id="A0A7C6A9T6"/>
<protein>
    <submittedName>
        <fullName evidence="1">Uncharacterized protein</fullName>
    </submittedName>
</protein>
<dbReference type="EMBL" id="DTLI01000157">
    <property type="protein sequence ID" value="HHS52527.1"/>
    <property type="molecule type" value="Genomic_DNA"/>
</dbReference>
<gene>
    <name evidence="1" type="ORF">ENW73_06650</name>
</gene>
<sequence length="181" mass="20917">MKRASQNKLVVVVLAVFLLFGINLLAGTKAVKIAQKSPLSAENNFTFEIIAGQYIPVGMLEVWSDQGYIFVRYQTFDNWYLTETHLHLAMDWRQIPQNRNGNPIPGHFAYQMEHSYVNEYTYQIPLNDGKGIPPYGAAHCKVVKIENGKPVQEETGWARNKVPPYRRFPGNNWAYYFEMRN</sequence>
<comment type="caution">
    <text evidence="1">The sequence shown here is derived from an EMBL/GenBank/DDBJ whole genome shotgun (WGS) entry which is preliminary data.</text>
</comment>
<proteinExistence type="predicted"/>